<dbReference type="OrthoDB" id="435653at2759"/>
<dbReference type="EMBL" id="CAJNNW010032575">
    <property type="protein sequence ID" value="CAE8714113.1"/>
    <property type="molecule type" value="Genomic_DNA"/>
</dbReference>
<reference evidence="1" key="1">
    <citation type="submission" date="2021-02" db="EMBL/GenBank/DDBJ databases">
        <authorList>
            <person name="Dougan E. K."/>
            <person name="Rhodes N."/>
            <person name="Thang M."/>
            <person name="Chan C."/>
        </authorList>
    </citation>
    <scope>NUCLEOTIDE SEQUENCE</scope>
</reference>
<gene>
    <name evidence="1" type="ORF">PGLA1383_LOCUS14313</name>
    <name evidence="2" type="ORF">PGLA2088_LOCUS37825</name>
</gene>
<evidence type="ECO:0000313" key="2">
    <source>
        <dbReference type="EMBL" id="CAE8714113.1"/>
    </source>
</evidence>
<proteinExistence type="predicted"/>
<dbReference type="AlphaFoldDB" id="A0A813EA75"/>
<keyword evidence="3" id="KW-1185">Reference proteome</keyword>
<accession>A0A813EA75</accession>
<feature type="non-terminal residue" evidence="1">
    <location>
        <position position="310"/>
    </location>
</feature>
<evidence type="ECO:0000313" key="1">
    <source>
        <dbReference type="EMBL" id="CAE8595818.1"/>
    </source>
</evidence>
<dbReference type="Proteomes" id="UP000654075">
    <property type="component" value="Unassembled WGS sequence"/>
</dbReference>
<dbReference type="EMBL" id="CAJNNV010008138">
    <property type="protein sequence ID" value="CAE8595818.1"/>
    <property type="molecule type" value="Genomic_DNA"/>
</dbReference>
<organism evidence="1 3">
    <name type="scientific">Polarella glacialis</name>
    <name type="common">Dinoflagellate</name>
    <dbReference type="NCBI Taxonomy" id="89957"/>
    <lineage>
        <taxon>Eukaryota</taxon>
        <taxon>Sar</taxon>
        <taxon>Alveolata</taxon>
        <taxon>Dinophyceae</taxon>
        <taxon>Suessiales</taxon>
        <taxon>Suessiaceae</taxon>
        <taxon>Polarella</taxon>
    </lineage>
</organism>
<protein>
    <submittedName>
        <fullName evidence="1">Uncharacterized protein</fullName>
    </submittedName>
</protein>
<evidence type="ECO:0000313" key="3">
    <source>
        <dbReference type="Proteomes" id="UP000654075"/>
    </source>
</evidence>
<sequence>AEMEIDLLTGRAAIGAAFAFADPLPESVLVLARLFRRSFVVPFHEELPVGEIAINLRHAAKHYNRLPDLLLYLHPDAFEHISKKPFNAVLNMIARRQWPSQVPFVHLGHRHQGPLSPSGRVASELTSYCQTRPGSEGKDSSVFRGGSNLMRHDGIRMPSGAYCQWVELAWELLFERPLRLPEDDYGGYDYAQFVVSRESVRSRPQAFWERAWRALCSESNYQLLLGTRFKSWKVDLSLLKDHNTFKGFHKALELVFEHLWHIIFNPKATTWLWPTRLRDPTLPLSLKFDIDEHNPAMLRWYSFLPSDPLE</sequence>
<comment type="caution">
    <text evidence="1">The sequence shown here is derived from an EMBL/GenBank/DDBJ whole genome shotgun (WGS) entry which is preliminary data.</text>
</comment>
<dbReference type="Proteomes" id="UP000626109">
    <property type="component" value="Unassembled WGS sequence"/>
</dbReference>
<name>A0A813EA75_POLGL</name>